<gene>
    <name evidence="1" type="ORF">P872_24145</name>
</gene>
<evidence type="ECO:0000313" key="2">
    <source>
        <dbReference type="Proteomes" id="UP000016843"/>
    </source>
</evidence>
<reference evidence="1 2" key="1">
    <citation type="journal article" date="2013" name="Genome Announc.">
        <title>Draft Genome Sequence of the Psychrophilic and Alkaliphilic Rhodonellum psychrophilum Strain GCM71T.</title>
        <authorList>
            <person name="Hauptmann A.L."/>
            <person name="Glaring M.A."/>
            <person name="Hallin P.F."/>
            <person name="Prieme A."/>
            <person name="Stougaard P."/>
        </authorList>
    </citation>
    <scope>NUCLEOTIDE SEQUENCE [LARGE SCALE GENOMIC DNA]</scope>
    <source>
        <strain evidence="1 2">GCM71</strain>
    </source>
</reference>
<proteinExistence type="predicted"/>
<name>U5C436_9BACT</name>
<accession>U5C436</accession>
<organism evidence="1 2">
    <name type="scientific">Rhodonellum psychrophilum GCM71 = DSM 17998</name>
    <dbReference type="NCBI Taxonomy" id="1123057"/>
    <lineage>
        <taxon>Bacteria</taxon>
        <taxon>Pseudomonadati</taxon>
        <taxon>Bacteroidota</taxon>
        <taxon>Cytophagia</taxon>
        <taxon>Cytophagales</taxon>
        <taxon>Cytophagaceae</taxon>
        <taxon>Rhodonellum</taxon>
    </lineage>
</organism>
<dbReference type="AlphaFoldDB" id="U5C436"/>
<dbReference type="EMBL" id="AWXR01000002">
    <property type="protein sequence ID" value="ERM84803.1"/>
    <property type="molecule type" value="Genomic_DNA"/>
</dbReference>
<dbReference type="Proteomes" id="UP000016843">
    <property type="component" value="Unassembled WGS sequence"/>
</dbReference>
<sequence>MDLRLHHSIYKKVKTKQIGFDGWLKEMGYCKGFMRKNVFIFPP</sequence>
<keyword evidence="2" id="KW-1185">Reference proteome</keyword>
<comment type="caution">
    <text evidence="1">The sequence shown here is derived from an EMBL/GenBank/DDBJ whole genome shotgun (WGS) entry which is preliminary data.</text>
</comment>
<evidence type="ECO:0000313" key="1">
    <source>
        <dbReference type="EMBL" id="ERM84803.1"/>
    </source>
</evidence>
<protein>
    <submittedName>
        <fullName evidence="1">Uncharacterized protein</fullName>
    </submittedName>
</protein>